<dbReference type="InterPro" id="IPR007067">
    <property type="entry name" value="Tail_sheath"/>
</dbReference>
<evidence type="ECO:0000259" key="2">
    <source>
        <dbReference type="Pfam" id="PF04984"/>
    </source>
</evidence>
<protein>
    <recommendedName>
        <fullName evidence="2">Tail sheath protein subtilisin-like domain-containing protein</fullName>
    </recommendedName>
</protein>
<proteinExistence type="inferred from homology"/>
<dbReference type="AlphaFoldDB" id="A0A1E8PJF3"/>
<comment type="similarity">
    <text evidence="1">Belongs to the myoviridae tail sheath protein family.</text>
</comment>
<name>A0A1E8PJF3_9BURK</name>
<dbReference type="EMBL" id="MAQB02000014">
    <property type="protein sequence ID" value="OFJ46396.1"/>
    <property type="molecule type" value="Genomic_DNA"/>
</dbReference>
<evidence type="ECO:0000313" key="4">
    <source>
        <dbReference type="Proteomes" id="UP000092634"/>
    </source>
</evidence>
<evidence type="ECO:0000313" key="3">
    <source>
        <dbReference type="EMBL" id="OFJ46396.1"/>
    </source>
</evidence>
<feature type="domain" description="Tail sheath protein subtilisin-like" evidence="2">
    <location>
        <begin position="205"/>
        <end position="361"/>
    </location>
</feature>
<dbReference type="Pfam" id="PF04984">
    <property type="entry name" value="Phage_sheath_1"/>
    <property type="match status" value="1"/>
</dbReference>
<dbReference type="Proteomes" id="UP000092634">
    <property type="component" value="Unassembled WGS sequence"/>
</dbReference>
<reference evidence="3 4" key="1">
    <citation type="submission" date="2016-10" db="EMBL/GenBank/DDBJ databases">
        <title>Updated version of Genome Assembly of Janthinobacterium lividum ERGS5:01.</title>
        <authorList>
            <person name="Kumar R."/>
            <person name="Acharya V."/>
            <person name="Singh D."/>
        </authorList>
    </citation>
    <scope>NUCLEOTIDE SEQUENCE [LARGE SCALE GENOMIC DNA]</scope>
    <source>
        <strain evidence="3 4">ERGS5:01</strain>
    </source>
</reference>
<accession>A0A1E8PJF3</accession>
<dbReference type="PIRSF" id="PIRSF007349">
    <property type="entry name" value="Tsp_L"/>
    <property type="match status" value="1"/>
</dbReference>
<gene>
    <name evidence="3" type="ORF">BA896_021825</name>
</gene>
<organism evidence="3 4">
    <name type="scientific">Janthinobacterium lividum</name>
    <dbReference type="NCBI Taxonomy" id="29581"/>
    <lineage>
        <taxon>Bacteria</taxon>
        <taxon>Pseudomonadati</taxon>
        <taxon>Pseudomonadota</taxon>
        <taxon>Betaproteobacteria</taxon>
        <taxon>Burkholderiales</taxon>
        <taxon>Oxalobacteraceae</taxon>
        <taxon>Janthinobacterium</taxon>
    </lineage>
</organism>
<dbReference type="InterPro" id="IPR035089">
    <property type="entry name" value="Phage_sheath_subtilisin"/>
</dbReference>
<evidence type="ECO:0000256" key="1">
    <source>
        <dbReference type="ARBA" id="ARBA00008005"/>
    </source>
</evidence>
<sequence length="473" mass="50183">MSSANIAFEKIPSSTRKPGVYTEFNTKMAVRNLPGNRQRTLIIGQKTAAGTLAALTLTDVFSDVDAAIYCGFGSQVHRMVEAALQANPYANLSVVALDDIGGGTLATWPVTVAGVPTAAGLFTLALNDDTVQVNVAITDTPTTVASAFVTAITALPKIPFTAANVAGVLTLTAKNKGTVSNGFKVTAAGISAGMTFVAGAPVPGATDPDITAGLTVAFLGGHDQVVIPYRDTPNLTALRNHLDNVGNYAEKRWALGYTASSGTLALAISLSAGINHGWINNVWCRNTTTSTMEIAAAYAATIAGSEDPALPFDYVPVTGIAVPLVADRTSRTEEESALYNGVTPLNVGPGERVQIVRAITTYTLNGAGVPDVSLLDITTPRTLKYVAKVFVEDRARRYSRAKISDRLIAGMRDTGIVLLKQLEELEIIEKVTDNLPQYIIERDIQDVSRLNERIPLDVINGLHILAERFDLML</sequence>
<comment type="caution">
    <text evidence="3">The sequence shown here is derived from an EMBL/GenBank/DDBJ whole genome shotgun (WGS) entry which is preliminary data.</text>
</comment>